<dbReference type="PANTHER" id="PTHR33116">
    <property type="entry name" value="REVERSE TRANSCRIPTASE ZINC-BINDING DOMAIN-CONTAINING PROTEIN-RELATED-RELATED"/>
    <property type="match status" value="1"/>
</dbReference>
<comment type="caution">
    <text evidence="1">The sequence shown here is derived from an EMBL/GenBank/DDBJ whole genome shotgun (WGS) entry which is preliminary data.</text>
</comment>
<accession>A0A3L6QIY3</accession>
<sequence length="170" mass="18789">MVPMHVSPEVCEELQSILGCRLEGFPQVYLGLPLSNVKLNLSAFSPYIAKVDKHLSGWQNQLLNPRGRSVLVNSVMDGSAGYLMAALLLPQGTLDALDQRRRAFIWSGADKTTGAQCLIAWPNVCLPKVVKLDGPLSYFSKFVWRSQILRLANGARASEMPPQPKDQKHC</sequence>
<dbReference type="PANTHER" id="PTHR33116:SF78">
    <property type="entry name" value="OS12G0587133 PROTEIN"/>
    <property type="match status" value="1"/>
</dbReference>
<dbReference type="Proteomes" id="UP000275267">
    <property type="component" value="Unassembled WGS sequence"/>
</dbReference>
<dbReference type="EMBL" id="PQIB02000012">
    <property type="protein sequence ID" value="RLM80179.1"/>
    <property type="molecule type" value="Genomic_DNA"/>
</dbReference>
<evidence type="ECO:0000313" key="1">
    <source>
        <dbReference type="EMBL" id="RLM80179.1"/>
    </source>
</evidence>
<dbReference type="STRING" id="4540.A0A3L6QIY3"/>
<keyword evidence="2" id="KW-1185">Reference proteome</keyword>
<protein>
    <submittedName>
        <fullName evidence="1">Retrotransposon protein, putative, unclassified</fullName>
    </submittedName>
</protein>
<reference evidence="2" key="1">
    <citation type="journal article" date="2019" name="Nat. Commun.">
        <title>The genome of broomcorn millet.</title>
        <authorList>
            <person name="Zou C."/>
            <person name="Miki D."/>
            <person name="Li D."/>
            <person name="Tang Q."/>
            <person name="Xiao L."/>
            <person name="Rajput S."/>
            <person name="Deng P."/>
            <person name="Jia W."/>
            <person name="Huang R."/>
            <person name="Zhang M."/>
            <person name="Sun Y."/>
            <person name="Hu J."/>
            <person name="Fu X."/>
            <person name="Schnable P.S."/>
            <person name="Li F."/>
            <person name="Zhang H."/>
            <person name="Feng B."/>
            <person name="Zhu X."/>
            <person name="Liu R."/>
            <person name="Schnable J.C."/>
            <person name="Zhu J.-K."/>
            <person name="Zhang H."/>
        </authorList>
    </citation>
    <scope>NUCLEOTIDE SEQUENCE [LARGE SCALE GENOMIC DNA]</scope>
</reference>
<evidence type="ECO:0000313" key="2">
    <source>
        <dbReference type="Proteomes" id="UP000275267"/>
    </source>
</evidence>
<proteinExistence type="predicted"/>
<name>A0A3L6QIY3_PANMI</name>
<gene>
    <name evidence="1" type="ORF">C2845_PM12G07140</name>
</gene>
<dbReference type="AlphaFoldDB" id="A0A3L6QIY3"/>
<organism evidence="1 2">
    <name type="scientific">Panicum miliaceum</name>
    <name type="common">Proso millet</name>
    <name type="synonym">Broomcorn millet</name>
    <dbReference type="NCBI Taxonomy" id="4540"/>
    <lineage>
        <taxon>Eukaryota</taxon>
        <taxon>Viridiplantae</taxon>
        <taxon>Streptophyta</taxon>
        <taxon>Embryophyta</taxon>
        <taxon>Tracheophyta</taxon>
        <taxon>Spermatophyta</taxon>
        <taxon>Magnoliopsida</taxon>
        <taxon>Liliopsida</taxon>
        <taxon>Poales</taxon>
        <taxon>Poaceae</taxon>
        <taxon>PACMAD clade</taxon>
        <taxon>Panicoideae</taxon>
        <taxon>Panicodae</taxon>
        <taxon>Paniceae</taxon>
        <taxon>Panicinae</taxon>
        <taxon>Panicum</taxon>
        <taxon>Panicum sect. Panicum</taxon>
    </lineage>
</organism>
<dbReference type="OrthoDB" id="691633at2759"/>